<dbReference type="STRING" id="28034.BFX07_00040"/>
<dbReference type="OrthoDB" id="4956084at2"/>
<evidence type="ECO:0000313" key="3">
    <source>
        <dbReference type="Proteomes" id="UP000192660"/>
    </source>
</evidence>
<dbReference type="AlphaFoldDB" id="A0A1W1WA20"/>
<evidence type="ECO:0000313" key="2">
    <source>
        <dbReference type="EMBL" id="SMC08232.1"/>
    </source>
</evidence>
<accession>A0A1W1WA20</accession>
<dbReference type="Proteomes" id="UP000192660">
    <property type="component" value="Unassembled WGS sequence"/>
</dbReference>
<gene>
    <name evidence="1" type="ORF">SAMN00768000_0928</name>
    <name evidence="2" type="ORF">SAMN00768000_3776</name>
</gene>
<dbReference type="NCBIfam" id="NF033819">
    <property type="entry name" value="IS66_TnpB"/>
    <property type="match status" value="1"/>
</dbReference>
<reference evidence="1" key="2">
    <citation type="submission" date="2017-04" db="EMBL/GenBank/DDBJ databases">
        <authorList>
            <person name="Afonso C.L."/>
            <person name="Miller P.J."/>
            <person name="Scott M.A."/>
            <person name="Spackman E."/>
            <person name="Goraichik I."/>
            <person name="Dimitrov K.M."/>
            <person name="Suarez D.L."/>
            <person name="Swayne D.E."/>
        </authorList>
    </citation>
    <scope>NUCLEOTIDE SEQUENCE [LARGE SCALE GENOMIC DNA]</scope>
    <source>
        <strain evidence="1">DSM 9293</strain>
    </source>
</reference>
<dbReference type="PANTHER" id="PTHR36455">
    <property type="match status" value="1"/>
</dbReference>
<protein>
    <submittedName>
        <fullName evidence="1">IS66 Orf2 like protein</fullName>
    </submittedName>
</protein>
<reference evidence="3" key="1">
    <citation type="submission" date="2017-04" db="EMBL/GenBank/DDBJ databases">
        <authorList>
            <person name="Varghese N."/>
            <person name="Submissions S."/>
        </authorList>
    </citation>
    <scope>NUCLEOTIDE SEQUENCE [LARGE SCALE GENOMIC DNA]</scope>
    <source>
        <strain evidence="3">DSM 9293</strain>
    </source>
</reference>
<dbReference type="EMBL" id="FWWY01000002">
    <property type="protein sequence ID" value="SMC08232.1"/>
    <property type="molecule type" value="Genomic_DNA"/>
</dbReference>
<dbReference type="PANTHER" id="PTHR36455:SF1">
    <property type="entry name" value="BLR8292 PROTEIN"/>
    <property type="match status" value="1"/>
</dbReference>
<proteinExistence type="predicted"/>
<evidence type="ECO:0000313" key="1">
    <source>
        <dbReference type="EMBL" id="SMC03136.1"/>
    </source>
</evidence>
<dbReference type="Pfam" id="PF05717">
    <property type="entry name" value="TnpB_IS66"/>
    <property type="match status" value="1"/>
</dbReference>
<keyword evidence="3" id="KW-1185">Reference proteome</keyword>
<sequence length="118" mass="13449">MIIGGTSRPVYLAVGATDLRKSIDSLAALVHSTFHLDPCSAALFVFCNRERNKLKILEWADHGFWLHYFRLERGHLAWPMTATTSPQAITLRQLQWLLDGLSLEQPAAYQALRHRHVL</sequence>
<dbReference type="InterPro" id="IPR008878">
    <property type="entry name" value="Transposase_IS66_Orf2"/>
</dbReference>
<name>A0A1W1WA20_SULTA</name>
<organism evidence="1 3">
    <name type="scientific">Sulfobacillus thermosulfidooxidans (strain DSM 9293 / VKM B-1269 / AT-1)</name>
    <dbReference type="NCBI Taxonomy" id="929705"/>
    <lineage>
        <taxon>Bacteria</taxon>
        <taxon>Bacillati</taxon>
        <taxon>Bacillota</taxon>
        <taxon>Clostridia</taxon>
        <taxon>Eubacteriales</taxon>
        <taxon>Clostridiales Family XVII. Incertae Sedis</taxon>
        <taxon>Sulfobacillus</taxon>
    </lineage>
</organism>
<dbReference type="EMBL" id="FWWY01000001">
    <property type="protein sequence ID" value="SMC03136.1"/>
    <property type="molecule type" value="Genomic_DNA"/>
</dbReference>